<evidence type="ECO:0000313" key="6">
    <source>
        <dbReference type="Proteomes" id="UP000197781"/>
    </source>
</evidence>
<protein>
    <submittedName>
        <fullName evidence="3">Uncharacterized protein</fullName>
    </submittedName>
</protein>
<gene>
    <name evidence="4" type="ORF">AA984_17980</name>
    <name evidence="3" type="ORF">BP422_17625</name>
</gene>
<evidence type="ECO:0000313" key="3">
    <source>
        <dbReference type="EMBL" id="ASJ55210.1"/>
    </source>
</evidence>
<sequence>MEEKKKKRKIWRWLIVATVSAVILAVGFRALHATGWMNKEMLAFPHVHQIFVSMQDRGEKELVGQREHSERFQPKSEGRRFHKEDIKREHGERRHQADGWIFFLIAAGLVISGWFVRKHANESIWRKWTGWLLIFVGVLPILPLLVIGFVIYWLCIRIRTRKGNIVFVEVPLHSPYAGENRNSAILDNWEKQMSKEEK</sequence>
<dbReference type="AlphaFoldDB" id="A0A0H0SJI5"/>
<dbReference type="EMBL" id="CP018145">
    <property type="protein sequence ID" value="ASJ55210.1"/>
    <property type="molecule type" value="Genomic_DNA"/>
</dbReference>
<evidence type="ECO:0000313" key="4">
    <source>
        <dbReference type="EMBL" id="KLH97757.1"/>
    </source>
</evidence>
<evidence type="ECO:0000313" key="5">
    <source>
        <dbReference type="Proteomes" id="UP000035218"/>
    </source>
</evidence>
<dbReference type="OrthoDB" id="2900517at2"/>
<dbReference type="RefSeq" id="WP_047071570.1">
    <property type="nucleotide sequence ID" value="NZ_BJOL01000009.1"/>
</dbReference>
<dbReference type="Proteomes" id="UP000035218">
    <property type="component" value="Unassembled WGS sequence"/>
</dbReference>
<reference evidence="4 5" key="1">
    <citation type="submission" date="2015-05" db="EMBL/GenBank/DDBJ databases">
        <title>Genome sequencing project for genomic taxonomy and phylogenomics of Bacillus-like bacteria.</title>
        <authorList>
            <person name="Liu B."/>
            <person name="Wang J."/>
            <person name="Zhu Y."/>
            <person name="Liu G."/>
            <person name="Chen Q."/>
            <person name="Chen Z."/>
            <person name="Lan J."/>
            <person name="Che J."/>
            <person name="Ge C."/>
            <person name="Shi H."/>
            <person name="Pan Z."/>
            <person name="Liu X."/>
        </authorList>
    </citation>
    <scope>NUCLEOTIDE SEQUENCE [LARGE SCALE GENOMIC DNA]</scope>
    <source>
        <strain evidence="4 5">DSM 9885</strain>
    </source>
</reference>
<dbReference type="GeneID" id="87586950"/>
<proteinExistence type="predicted"/>
<accession>A0A0H0SJI5</accession>
<evidence type="ECO:0000256" key="2">
    <source>
        <dbReference type="SAM" id="Phobius"/>
    </source>
</evidence>
<feature type="transmembrane region" description="Helical" evidence="2">
    <location>
        <begin position="128"/>
        <end position="154"/>
    </location>
</feature>
<name>A0A0H0SJI5_9BACL</name>
<feature type="transmembrane region" description="Helical" evidence="2">
    <location>
        <begin position="12"/>
        <end position="31"/>
    </location>
</feature>
<keyword evidence="2" id="KW-0472">Membrane</keyword>
<dbReference type="Proteomes" id="UP000197781">
    <property type="component" value="Chromosome"/>
</dbReference>
<feature type="transmembrane region" description="Helical" evidence="2">
    <location>
        <begin position="99"/>
        <end position="116"/>
    </location>
</feature>
<dbReference type="KEGG" id="bfm:BP422_17625"/>
<reference evidence="3 6" key="2">
    <citation type="submission" date="2016-11" db="EMBL/GenBank/DDBJ databases">
        <authorList>
            <person name="Jaros S."/>
            <person name="Januszkiewicz K."/>
            <person name="Wedrychowicz H."/>
        </authorList>
    </citation>
    <scope>NUCLEOTIDE SEQUENCE [LARGE SCALE GENOMIC DNA]</scope>
    <source>
        <strain evidence="3 6">NF2</strain>
    </source>
</reference>
<keyword evidence="2" id="KW-1133">Transmembrane helix</keyword>
<dbReference type="EMBL" id="LDCN01000005">
    <property type="protein sequence ID" value="KLH97757.1"/>
    <property type="molecule type" value="Genomic_DNA"/>
</dbReference>
<keyword evidence="2" id="KW-0812">Transmembrane</keyword>
<feature type="region of interest" description="Disordered" evidence="1">
    <location>
        <begin position="64"/>
        <end position="90"/>
    </location>
</feature>
<evidence type="ECO:0000256" key="1">
    <source>
        <dbReference type="SAM" id="MobiDB-lite"/>
    </source>
</evidence>
<organism evidence="3 6">
    <name type="scientific">Brevibacillus formosus</name>
    <dbReference type="NCBI Taxonomy" id="54913"/>
    <lineage>
        <taxon>Bacteria</taxon>
        <taxon>Bacillati</taxon>
        <taxon>Bacillota</taxon>
        <taxon>Bacilli</taxon>
        <taxon>Bacillales</taxon>
        <taxon>Paenibacillaceae</taxon>
        <taxon>Brevibacillus</taxon>
    </lineage>
</organism>